<evidence type="ECO:0000256" key="8">
    <source>
        <dbReference type="ARBA" id="ARBA00023235"/>
    </source>
</evidence>
<evidence type="ECO:0000313" key="12">
    <source>
        <dbReference type="Proteomes" id="UP000253383"/>
    </source>
</evidence>
<keyword evidence="6 9" id="KW-0822">Tryptophan biosynthesis</keyword>
<feature type="domain" description="N-(5'phosphoribosyl) anthranilate isomerase (PRAI)" evidence="10">
    <location>
        <begin position="66"/>
        <end position="210"/>
    </location>
</feature>
<organism evidence="11 12">
    <name type="scientific">Larkinella punicea</name>
    <dbReference type="NCBI Taxonomy" id="2315727"/>
    <lineage>
        <taxon>Bacteria</taxon>
        <taxon>Pseudomonadati</taxon>
        <taxon>Bacteroidota</taxon>
        <taxon>Cytophagia</taxon>
        <taxon>Cytophagales</taxon>
        <taxon>Spirosomataceae</taxon>
        <taxon>Larkinella</taxon>
    </lineage>
</organism>
<comment type="similarity">
    <text evidence="9">Belongs to the TrpF family.</text>
</comment>
<evidence type="ECO:0000259" key="10">
    <source>
        <dbReference type="Pfam" id="PF00697"/>
    </source>
</evidence>
<keyword evidence="8 9" id="KW-0413">Isomerase</keyword>
<dbReference type="InterPro" id="IPR013785">
    <property type="entry name" value="Aldolase_TIM"/>
</dbReference>
<dbReference type="CDD" id="cd00405">
    <property type="entry name" value="PRAI"/>
    <property type="match status" value="1"/>
</dbReference>
<dbReference type="OrthoDB" id="9786954at2"/>
<dbReference type="PANTHER" id="PTHR42894:SF1">
    <property type="entry name" value="N-(5'-PHOSPHORIBOSYL)ANTHRANILATE ISOMERASE"/>
    <property type="match status" value="1"/>
</dbReference>
<name>A0A368JL83_9BACT</name>
<comment type="catalytic activity">
    <reaction evidence="1 9">
        <text>N-(5-phospho-beta-D-ribosyl)anthranilate = 1-(2-carboxyphenylamino)-1-deoxy-D-ribulose 5-phosphate</text>
        <dbReference type="Rhea" id="RHEA:21540"/>
        <dbReference type="ChEBI" id="CHEBI:18277"/>
        <dbReference type="ChEBI" id="CHEBI:58613"/>
        <dbReference type="EC" id="5.3.1.24"/>
    </reaction>
</comment>
<dbReference type="SUPFAM" id="SSF51366">
    <property type="entry name" value="Ribulose-phoshate binding barrel"/>
    <property type="match status" value="1"/>
</dbReference>
<comment type="pathway">
    <text evidence="2 9">Amino-acid biosynthesis; L-tryptophan biosynthesis; L-tryptophan from chorismate: step 3/5.</text>
</comment>
<dbReference type="Gene3D" id="3.20.20.70">
    <property type="entry name" value="Aldolase class I"/>
    <property type="match status" value="1"/>
</dbReference>
<accession>A0A368JL83</accession>
<dbReference type="EMBL" id="QOWE01000013">
    <property type="protein sequence ID" value="RCR68419.1"/>
    <property type="molecule type" value="Genomic_DNA"/>
</dbReference>
<dbReference type="EC" id="5.3.1.24" evidence="3 9"/>
<evidence type="ECO:0000256" key="2">
    <source>
        <dbReference type="ARBA" id="ARBA00004664"/>
    </source>
</evidence>
<protein>
    <recommendedName>
        <fullName evidence="4 9">N-(5'-phosphoribosyl)anthranilate isomerase</fullName>
        <shortName evidence="9">PRAI</shortName>
        <ecNumber evidence="3 9">5.3.1.24</ecNumber>
    </recommendedName>
</protein>
<dbReference type="RefSeq" id="WP_114407194.1">
    <property type="nucleotide sequence ID" value="NZ_QOWE01000013.1"/>
</dbReference>
<evidence type="ECO:0000313" key="11">
    <source>
        <dbReference type="EMBL" id="RCR68419.1"/>
    </source>
</evidence>
<reference evidence="11 12" key="1">
    <citation type="submission" date="2018-07" db="EMBL/GenBank/DDBJ databases">
        <title>Genome analysis of Larkinella rosea.</title>
        <authorList>
            <person name="Zhou Z."/>
            <person name="Wang G."/>
        </authorList>
    </citation>
    <scope>NUCLEOTIDE SEQUENCE [LARGE SCALE GENOMIC DNA]</scope>
    <source>
        <strain evidence="12">zzj9</strain>
    </source>
</reference>
<dbReference type="Pfam" id="PF00697">
    <property type="entry name" value="PRAI"/>
    <property type="match status" value="1"/>
</dbReference>
<dbReference type="UniPathway" id="UPA00035">
    <property type="reaction ID" value="UER00042"/>
</dbReference>
<evidence type="ECO:0000256" key="1">
    <source>
        <dbReference type="ARBA" id="ARBA00001164"/>
    </source>
</evidence>
<comment type="caution">
    <text evidence="11">The sequence shown here is derived from an EMBL/GenBank/DDBJ whole genome shotgun (WGS) entry which is preliminary data.</text>
</comment>
<dbReference type="GO" id="GO:0004640">
    <property type="term" value="F:phosphoribosylanthranilate isomerase activity"/>
    <property type="evidence" value="ECO:0007669"/>
    <property type="project" value="UniProtKB-UniRule"/>
</dbReference>
<dbReference type="AlphaFoldDB" id="A0A368JL83"/>
<gene>
    <name evidence="9" type="primary">trpF</name>
    <name evidence="11" type="ORF">DUE52_16855</name>
</gene>
<dbReference type="PANTHER" id="PTHR42894">
    <property type="entry name" value="N-(5'-PHOSPHORIBOSYL)ANTHRANILATE ISOMERASE"/>
    <property type="match status" value="1"/>
</dbReference>
<evidence type="ECO:0000256" key="9">
    <source>
        <dbReference type="HAMAP-Rule" id="MF_00135"/>
    </source>
</evidence>
<proteinExistence type="inferred from homology"/>
<evidence type="ECO:0000256" key="4">
    <source>
        <dbReference type="ARBA" id="ARBA00022272"/>
    </source>
</evidence>
<dbReference type="InterPro" id="IPR011060">
    <property type="entry name" value="RibuloseP-bd_barrel"/>
</dbReference>
<evidence type="ECO:0000256" key="5">
    <source>
        <dbReference type="ARBA" id="ARBA00022605"/>
    </source>
</evidence>
<evidence type="ECO:0000256" key="7">
    <source>
        <dbReference type="ARBA" id="ARBA00023141"/>
    </source>
</evidence>
<dbReference type="InterPro" id="IPR001240">
    <property type="entry name" value="PRAI_dom"/>
</dbReference>
<dbReference type="InterPro" id="IPR044643">
    <property type="entry name" value="TrpF_fam"/>
</dbReference>
<evidence type="ECO:0000256" key="6">
    <source>
        <dbReference type="ARBA" id="ARBA00022822"/>
    </source>
</evidence>
<dbReference type="Proteomes" id="UP000253383">
    <property type="component" value="Unassembled WGS sequence"/>
</dbReference>
<dbReference type="GO" id="GO:0000162">
    <property type="term" value="P:L-tryptophan biosynthetic process"/>
    <property type="evidence" value="ECO:0007669"/>
    <property type="project" value="UniProtKB-UniRule"/>
</dbReference>
<sequence length="215" mass="23081">MHVKICCISSVEEARMAVGAGASAVGLVGRMPSGPGVIGDDLIRTIAQTVPPPIATFLLTSEPTAEAVIEHHRRAFTNTIQLVDALPPGSYRTLRAALPGIKLVQVIHVLDEVSIDEALASAEEVDALLLDSGNPKLAVKELGGTGRRHDWTLSRRIVEQSRVPVFLAGGLNPENIRQAIDTVQPFGLDICSGVRTNGKLDPDKLTRFFTQIHRS</sequence>
<keyword evidence="12" id="KW-1185">Reference proteome</keyword>
<keyword evidence="5 9" id="KW-0028">Amino-acid biosynthesis</keyword>
<keyword evidence="7 9" id="KW-0057">Aromatic amino acid biosynthesis</keyword>
<dbReference type="HAMAP" id="MF_00135">
    <property type="entry name" value="PRAI"/>
    <property type="match status" value="1"/>
</dbReference>
<evidence type="ECO:0000256" key="3">
    <source>
        <dbReference type="ARBA" id="ARBA00012572"/>
    </source>
</evidence>